<dbReference type="AlphaFoldDB" id="A0A9Q0YTB0"/>
<dbReference type="InterPro" id="IPR021773">
    <property type="entry name" value="TPC11"/>
</dbReference>
<dbReference type="InterPro" id="IPR056913">
    <property type="entry name" value="TRAPPC10/Trs130_N"/>
</dbReference>
<dbReference type="OrthoDB" id="10256906at2759"/>
<dbReference type="PANTHER" id="PTHR13251:SF3">
    <property type="entry name" value="TRAFFICKING PROTEIN PARTICLE COMPLEX SUBUNIT 10"/>
    <property type="match status" value="1"/>
</dbReference>
<dbReference type="Proteomes" id="UP001152320">
    <property type="component" value="Chromosome 16"/>
</dbReference>
<dbReference type="InterPro" id="IPR045126">
    <property type="entry name" value="TRAPPC10/Trs130"/>
</dbReference>
<comment type="subcellular location">
    <subcellularLocation>
        <location evidence="1">Golgi apparatus</location>
    </subcellularLocation>
</comment>
<evidence type="ECO:0000259" key="7">
    <source>
        <dbReference type="Pfam" id="PF23036"/>
    </source>
</evidence>
<dbReference type="GO" id="GO:1990071">
    <property type="term" value="C:TRAPPII protein complex"/>
    <property type="evidence" value="ECO:0007669"/>
    <property type="project" value="InterPro"/>
</dbReference>
<keyword evidence="3" id="KW-0333">Golgi apparatus</keyword>
<dbReference type="InterPro" id="IPR022233">
    <property type="entry name" value="TRAPPC10/Trs130_C"/>
</dbReference>
<evidence type="ECO:0000256" key="3">
    <source>
        <dbReference type="ARBA" id="ARBA00023034"/>
    </source>
</evidence>
<reference evidence="9" key="1">
    <citation type="submission" date="2021-10" db="EMBL/GenBank/DDBJ databases">
        <title>Tropical sea cucumber genome reveals ecological adaptation and Cuvierian tubules defense mechanism.</title>
        <authorList>
            <person name="Chen T."/>
        </authorList>
    </citation>
    <scope>NUCLEOTIDE SEQUENCE</scope>
    <source>
        <strain evidence="9">Nanhai2018</strain>
        <tissue evidence="9">Muscle</tissue>
    </source>
</reference>
<feature type="region of interest" description="Disordered" evidence="4">
    <location>
        <begin position="632"/>
        <end position="651"/>
    </location>
</feature>
<feature type="domain" description="TRAPPC10/Trs130 C-terminal" evidence="6">
    <location>
        <begin position="1037"/>
        <end position="1189"/>
    </location>
</feature>
<evidence type="ECO:0000256" key="2">
    <source>
        <dbReference type="ARBA" id="ARBA00022448"/>
    </source>
</evidence>
<name>A0A9Q0YTB0_HOLLE</name>
<dbReference type="GO" id="GO:0034498">
    <property type="term" value="P:early endosome to Golgi transport"/>
    <property type="evidence" value="ECO:0007669"/>
    <property type="project" value="TreeGrafter"/>
</dbReference>
<evidence type="ECO:0000256" key="1">
    <source>
        <dbReference type="ARBA" id="ARBA00004555"/>
    </source>
</evidence>
<sequence>MERKPFITYHGEQEQFTAIEVELLQSLPREKVEWRRSFGRAKMIQVDVNFVPFGTHLLPHDDNIDHSRMLLQLPMLHVYFTDCPDNDAYRIVTKEKIAAWMNLLKERNIVDWMIVLVEPANPRRSKPKLLPKHSVVDKIRNDFCGRQTERLVVLHEPNNPVPNNKSMESWASFVSRLRQLFVTAYNRTFSKYEDVVRAERERRVEKDWYFCSYFLLQEELALAFESMGIYEEALVQYDELDALFTQFIINSQAGENVNWLSAFTETCTCWDGLNLSDTFNKEQRECIKNGKPSLLDLRNYLFSRQCALLFKMRKPSEVAYRSQSFMHTCVQELSMLEVPMPPGSVACWVFLTCVEVLQKYEKMSSMCQMEIHSHYTANLWVYAQRKLAELGELCGLMPNRSGPSSEQLNSVVNLLSGMGKSSPATQNENSPNQKLREALSSSAAFRRHYLELSELAMGNFKHIGRLRSVGHIGKELARFYQMLGDHQKAETFLEDALRLFEKERWALLVLDTRQQLAESQKELPDKENYINTCCFLMGDVLLEKEKKMHFFQEMKETAEKISSNLQEDSNEKEVIIPFQSSFGLSDISILDAPITCSRNAEVKVEVDIFSRLPEPVTFRIVSLCFQEEDPIDPGSPVSRGSIKSISRTSLSRQKSQESGEFYIIKDLSSHSLRDILPDIQGDVKYLENGTKPVAEVSCRNLGTYLRRQDSSTSWGKSKHGLIKEEFSESADLSEVELKPGPNVLEFVFKSKENGVFRANQLVIEFLNGVSFVLNLDILGSMTIEVFSPEPQLSVNLPDELYAGIPQDINITITTGFQLLKKGDYLPLLCSEGLIILPTETEHYKVEKEENRYLLRFLEDVESNKEMVYPLTVLSTIPINLEEGGNDEGINHIGQELELEVPCPWLETVTRALHFSYPLAITHRCRTIKTKKLIQVSVTNVTEDCIQLSSVDLEVEDINSEDLKYIQQPSPQVVGPRLTHSFVWFLPEVSISSCKSCLFGFSFRSTRNVSLSTEPAESQLQYSFGVADLNTKYIISSSVKPADGKEMCSMGALCNLSIEIESVEGSVDRDKSILYEVETLGMWVMCGKNKGAAVVASGSKVVTVQLEMLPLVSGFLPLPGIKLSEYPQDLQPEGTPVSEIVTESTDDPADSESVKENSKPVNKQPQKELTLLPLNSNQVYYRSKAMQVQVYPECNASTVEVSIS</sequence>
<proteinExistence type="predicted"/>
<evidence type="ECO:0000313" key="9">
    <source>
        <dbReference type="EMBL" id="KAJ8026427.1"/>
    </source>
</evidence>
<accession>A0A9Q0YTB0</accession>
<evidence type="ECO:0000259" key="8">
    <source>
        <dbReference type="Pfam" id="PF23604"/>
    </source>
</evidence>
<dbReference type="GO" id="GO:0006891">
    <property type="term" value="P:intra-Golgi vesicle-mediated transport"/>
    <property type="evidence" value="ECO:0007669"/>
    <property type="project" value="TreeGrafter"/>
</dbReference>
<feature type="domain" description="TRAPPC10/Trs130 N-terminal" evidence="7">
    <location>
        <begin position="2"/>
        <end position="319"/>
    </location>
</feature>
<dbReference type="Pfam" id="PF23604">
    <property type="entry name" value="Ig_TRAPPC10"/>
    <property type="match status" value="1"/>
</dbReference>
<dbReference type="EMBL" id="JAIZAY010000016">
    <property type="protein sequence ID" value="KAJ8026427.1"/>
    <property type="molecule type" value="Genomic_DNA"/>
</dbReference>
<evidence type="ECO:0000259" key="6">
    <source>
        <dbReference type="Pfam" id="PF12584"/>
    </source>
</evidence>
<comment type="caution">
    <text evidence="9">The sequence shown here is derived from an EMBL/GenBank/DDBJ whole genome shotgun (WGS) entry which is preliminary data.</text>
</comment>
<dbReference type="Pfam" id="PF12584">
    <property type="entry name" value="TRAPPC10"/>
    <property type="match status" value="1"/>
</dbReference>
<dbReference type="InterPro" id="IPR056917">
    <property type="entry name" value="Ig_TRAPPC10"/>
</dbReference>
<dbReference type="GO" id="GO:0005829">
    <property type="term" value="C:cytosol"/>
    <property type="evidence" value="ECO:0007669"/>
    <property type="project" value="GOC"/>
</dbReference>
<evidence type="ECO:0000259" key="5">
    <source>
        <dbReference type="Pfam" id="PF11817"/>
    </source>
</evidence>
<evidence type="ECO:0000313" key="10">
    <source>
        <dbReference type="Proteomes" id="UP001152320"/>
    </source>
</evidence>
<gene>
    <name evidence="9" type="ORF">HOLleu_31240</name>
</gene>
<dbReference type="Pfam" id="PF11817">
    <property type="entry name" value="Foie-gras_1"/>
    <property type="match status" value="1"/>
</dbReference>
<organism evidence="9 10">
    <name type="scientific">Holothuria leucospilota</name>
    <name type="common">Black long sea cucumber</name>
    <name type="synonym">Mertensiothuria leucospilota</name>
    <dbReference type="NCBI Taxonomy" id="206669"/>
    <lineage>
        <taxon>Eukaryota</taxon>
        <taxon>Metazoa</taxon>
        <taxon>Echinodermata</taxon>
        <taxon>Eleutherozoa</taxon>
        <taxon>Echinozoa</taxon>
        <taxon>Holothuroidea</taxon>
        <taxon>Aspidochirotacea</taxon>
        <taxon>Aspidochirotida</taxon>
        <taxon>Holothuriidae</taxon>
        <taxon>Holothuria</taxon>
    </lineage>
</organism>
<feature type="region of interest" description="Disordered" evidence="4">
    <location>
        <begin position="1127"/>
        <end position="1167"/>
    </location>
</feature>
<feature type="domain" description="Trafficking protein particle complex subunit 11" evidence="5">
    <location>
        <begin position="376"/>
        <end position="538"/>
    </location>
</feature>
<keyword evidence="10" id="KW-1185">Reference proteome</keyword>
<feature type="domain" description="TRAPPC10 Ig-like" evidence="8">
    <location>
        <begin position="798"/>
        <end position="914"/>
    </location>
</feature>
<dbReference type="Pfam" id="PF23036">
    <property type="entry name" value="TRAPPC10_1st"/>
    <property type="match status" value="1"/>
</dbReference>
<keyword evidence="2" id="KW-0813">Transport</keyword>
<feature type="compositionally biased region" description="Polar residues" evidence="4">
    <location>
        <begin position="641"/>
        <end position="651"/>
    </location>
</feature>
<evidence type="ECO:0000256" key="4">
    <source>
        <dbReference type="SAM" id="MobiDB-lite"/>
    </source>
</evidence>
<dbReference type="PANTHER" id="PTHR13251">
    <property type="entry name" value="EPILEPSY HOLOPROSENCEPHALY CANDIDATE 1/TMEM1"/>
    <property type="match status" value="1"/>
</dbReference>
<protein>
    <submittedName>
        <fullName evidence="9">Trafficking protein particle complex subunit 10</fullName>
    </submittedName>
</protein>